<evidence type="ECO:0000313" key="1">
    <source>
        <dbReference type="EMBL" id="NOK36452.1"/>
    </source>
</evidence>
<dbReference type="AlphaFoldDB" id="A0A7Y4KMC3"/>
<proteinExistence type="predicted"/>
<accession>A0A7Y4KMC3</accession>
<organism evidence="1 2">
    <name type="scientific">Corallococcus exercitus</name>
    <dbReference type="NCBI Taxonomy" id="2316736"/>
    <lineage>
        <taxon>Bacteria</taxon>
        <taxon>Pseudomonadati</taxon>
        <taxon>Myxococcota</taxon>
        <taxon>Myxococcia</taxon>
        <taxon>Myxococcales</taxon>
        <taxon>Cystobacterineae</taxon>
        <taxon>Myxococcaceae</taxon>
        <taxon>Corallococcus</taxon>
    </lineage>
</organism>
<dbReference type="Proteomes" id="UP000563426">
    <property type="component" value="Unassembled WGS sequence"/>
</dbReference>
<keyword evidence="2" id="KW-1185">Reference proteome</keyword>
<comment type="caution">
    <text evidence="1">The sequence shown here is derived from an EMBL/GenBank/DDBJ whole genome shotgun (WGS) entry which is preliminary data.</text>
</comment>
<dbReference type="EMBL" id="JABFJV010000163">
    <property type="protein sequence ID" value="NOK36452.1"/>
    <property type="molecule type" value="Genomic_DNA"/>
</dbReference>
<sequence length="133" mass="14300">MTTSVECPECRKKSLLLGDGEPRCECGYSDSASGAAEEYVVTVLGISKYEAIKDGGELPISECPDCDMDTLVVRAASEGQEEAAKFICFHCGEISKDRELQYCDGAGDRGSHWARPFDAARCNACIASAEDDD</sequence>
<name>A0A7Y4KMC3_9BACT</name>
<evidence type="ECO:0000313" key="2">
    <source>
        <dbReference type="Proteomes" id="UP000563426"/>
    </source>
</evidence>
<gene>
    <name evidence="1" type="ORF">HMI49_24905</name>
</gene>
<reference evidence="1 2" key="1">
    <citation type="submission" date="2020-05" db="EMBL/GenBank/DDBJ databases">
        <authorList>
            <person name="Whitworth D."/>
        </authorList>
    </citation>
    <scope>NUCLEOTIDE SEQUENCE [LARGE SCALE GENOMIC DNA]</scope>
    <source>
        <strain evidence="1 2">AB043B</strain>
    </source>
</reference>
<dbReference type="RefSeq" id="WP_171436810.1">
    <property type="nucleotide sequence ID" value="NZ_JABFJV010000163.1"/>
</dbReference>
<protein>
    <submittedName>
        <fullName evidence="1">Uncharacterized protein</fullName>
    </submittedName>
</protein>